<name>A0AAW2HKB9_9NEOP</name>
<organism evidence="2">
    <name type="scientific">Menopon gallinae</name>
    <name type="common">poultry shaft louse</name>
    <dbReference type="NCBI Taxonomy" id="328185"/>
    <lineage>
        <taxon>Eukaryota</taxon>
        <taxon>Metazoa</taxon>
        <taxon>Ecdysozoa</taxon>
        <taxon>Arthropoda</taxon>
        <taxon>Hexapoda</taxon>
        <taxon>Insecta</taxon>
        <taxon>Pterygota</taxon>
        <taxon>Neoptera</taxon>
        <taxon>Paraneoptera</taxon>
        <taxon>Psocodea</taxon>
        <taxon>Troctomorpha</taxon>
        <taxon>Phthiraptera</taxon>
        <taxon>Amblycera</taxon>
        <taxon>Menoponidae</taxon>
        <taxon>Menopon</taxon>
    </lineage>
</organism>
<comment type="caution">
    <text evidence="2">The sequence shown here is derived from an EMBL/GenBank/DDBJ whole genome shotgun (WGS) entry which is preliminary data.</text>
</comment>
<evidence type="ECO:0000313" key="2">
    <source>
        <dbReference type="EMBL" id="KAL0269958.1"/>
    </source>
</evidence>
<feature type="compositionally biased region" description="Basic residues" evidence="1">
    <location>
        <begin position="235"/>
        <end position="246"/>
    </location>
</feature>
<feature type="region of interest" description="Disordered" evidence="1">
    <location>
        <begin position="82"/>
        <end position="108"/>
    </location>
</feature>
<dbReference type="AlphaFoldDB" id="A0AAW2HKB9"/>
<accession>A0AAW2HKB9</accession>
<evidence type="ECO:0000256" key="1">
    <source>
        <dbReference type="SAM" id="MobiDB-lite"/>
    </source>
</evidence>
<sequence>MQELEAKNTSSTATFTIEWWDNSISPNPPGPRKRPDLGLESATQSKKKKTDLPMTLNTPVAVSKSCVIPKGTGYLYRKSLEPRANSSHPSAIPVHSRQASTVSYTKPKPKIEESSSMFRMKRKKAVGHAVNYRDLHIRKRATKLKKSWKTEELPVDEAEVMLTDSQLSVGTFTVETDRGDEEERERGQLRGPGRLQEAAGRGEAEEEEEAERVHLGERAEALRRGLQAPSAAVHRSQRGHPHRRRRQVAEDAQRALHVEGIRLEERERVGNVRELEPRAHELRRPGGILPLEEGSRGDESVGDRALQDEAVLVGPEPGRVQEQPPVRHARRDLADFEEWGLFLQTKKLRPVREHPVQFRRGCLRYVRC</sequence>
<dbReference type="EMBL" id="JARGDH010000004">
    <property type="protein sequence ID" value="KAL0269958.1"/>
    <property type="molecule type" value="Genomic_DNA"/>
</dbReference>
<proteinExistence type="predicted"/>
<feature type="compositionally biased region" description="Low complexity" evidence="1">
    <location>
        <begin position="189"/>
        <end position="201"/>
    </location>
</feature>
<feature type="region of interest" description="Disordered" evidence="1">
    <location>
        <begin position="17"/>
        <end position="56"/>
    </location>
</feature>
<gene>
    <name evidence="2" type="ORF">PYX00_007528</name>
</gene>
<protein>
    <submittedName>
        <fullName evidence="2">Uncharacterized protein</fullName>
    </submittedName>
</protein>
<reference evidence="2" key="1">
    <citation type="journal article" date="2024" name="Gigascience">
        <title>Chromosome-level genome of the poultry shaft louse Menopon gallinae provides insight into the host-switching and adaptive evolution of parasitic lice.</title>
        <authorList>
            <person name="Xu Y."/>
            <person name="Ma L."/>
            <person name="Liu S."/>
            <person name="Liang Y."/>
            <person name="Liu Q."/>
            <person name="He Z."/>
            <person name="Tian L."/>
            <person name="Duan Y."/>
            <person name="Cai W."/>
            <person name="Li H."/>
            <person name="Song F."/>
        </authorList>
    </citation>
    <scope>NUCLEOTIDE SEQUENCE</scope>
    <source>
        <strain evidence="2">Cailab_2023a</strain>
    </source>
</reference>
<feature type="compositionally biased region" description="Basic and acidic residues" evidence="1">
    <location>
        <begin position="211"/>
        <end position="223"/>
    </location>
</feature>
<feature type="region of interest" description="Disordered" evidence="1">
    <location>
        <begin position="168"/>
        <end position="252"/>
    </location>
</feature>